<feature type="site" description="Interaction with DNA" evidence="10">
    <location>
        <position position="33"/>
    </location>
</feature>
<dbReference type="EC" id="5.6.2.1" evidence="10"/>
<keyword evidence="11" id="KW-0175">Coiled coil</keyword>
<keyword evidence="4" id="KW-0863">Zinc-finger</keyword>
<dbReference type="GO" id="GO:0003917">
    <property type="term" value="F:DNA topoisomerase type I (single strand cut, ATP-independent) activity"/>
    <property type="evidence" value="ECO:0007669"/>
    <property type="project" value="UniProtKB-UniRule"/>
</dbReference>
<dbReference type="Proteomes" id="UP000031518">
    <property type="component" value="Unassembled WGS sequence"/>
</dbReference>
<evidence type="ECO:0000256" key="11">
    <source>
        <dbReference type="SAM" id="Coils"/>
    </source>
</evidence>
<evidence type="ECO:0000256" key="5">
    <source>
        <dbReference type="ARBA" id="ARBA00022833"/>
    </source>
</evidence>
<keyword evidence="8 10" id="KW-0238">DNA-binding</keyword>
<comment type="similarity">
    <text evidence="2 10">Belongs to the type IA topoisomerase family.</text>
</comment>
<feature type="site" description="Interaction with DNA" evidence="10">
    <location>
        <position position="147"/>
    </location>
</feature>
<comment type="catalytic activity">
    <reaction evidence="1 10">
        <text>ATP-independent breakage of single-stranded DNA, followed by passage and rejoining.</text>
        <dbReference type="EC" id="5.6.2.1"/>
    </reaction>
</comment>
<organism evidence="15 16">
    <name type="scientific">Pyrinomonas methylaliphatogenes</name>
    <dbReference type="NCBI Taxonomy" id="454194"/>
    <lineage>
        <taxon>Bacteria</taxon>
        <taxon>Pseudomonadati</taxon>
        <taxon>Acidobacteriota</taxon>
        <taxon>Blastocatellia</taxon>
        <taxon>Blastocatellales</taxon>
        <taxon>Pyrinomonadaceae</taxon>
        <taxon>Pyrinomonas</taxon>
    </lineage>
</organism>
<dbReference type="InterPro" id="IPR023406">
    <property type="entry name" value="Topo_IA_AS"/>
</dbReference>
<feature type="site" description="Interaction with DNA" evidence="10">
    <location>
        <position position="155"/>
    </location>
</feature>
<comment type="caution">
    <text evidence="10">Lacks conserved residue(s) required for the propagation of feature annotation.</text>
</comment>
<reference evidence="15 16" key="1">
    <citation type="submission" date="2013-12" db="EMBL/GenBank/DDBJ databases">
        <authorList>
            <person name="Stott M."/>
        </authorList>
    </citation>
    <scope>NUCLEOTIDE SEQUENCE [LARGE SCALE GENOMIC DNA]</scope>
    <source>
        <strain evidence="15 16">K22</strain>
    </source>
</reference>
<comment type="function">
    <text evidence="10">Releases the supercoiling and torsional tension of DNA, which is introduced during the DNA replication and transcription, by transiently cleaving and rejoining one strand of the DNA duplex. Introduces a single-strand break via transesterification at a target site in duplex DNA. The scissile phosphodiester is attacked by the catalytic tyrosine of the enzyme, resulting in the formation of a DNA-(5'-phosphotyrosyl)-enzyme intermediate and the expulsion of a 3'-OH DNA strand. The free DNA strand then undergoes passage around the unbroken strand, thus removing DNA supercoils. Finally, in the religation step, the DNA 3'-OH attacks the covalent intermediate to expel the active-site tyrosine and restore the DNA phosphodiester backbone.</text>
</comment>
<dbReference type="OrthoDB" id="9804262at2"/>
<feature type="region of interest" description="Interaction with DNA" evidence="10">
    <location>
        <begin position="170"/>
        <end position="175"/>
    </location>
</feature>
<dbReference type="InterPro" id="IPR013825">
    <property type="entry name" value="Topo_IA_cen_sub2"/>
</dbReference>
<feature type="site" description="Interaction with DNA" evidence="10">
    <location>
        <position position="515"/>
    </location>
</feature>
<evidence type="ECO:0000256" key="6">
    <source>
        <dbReference type="ARBA" id="ARBA00022842"/>
    </source>
</evidence>
<dbReference type="InterPro" id="IPR023405">
    <property type="entry name" value="Topo_IA_core_domain"/>
</dbReference>
<dbReference type="EMBL" id="CBXV010000008">
    <property type="protein sequence ID" value="CDM66967.1"/>
    <property type="molecule type" value="Genomic_DNA"/>
</dbReference>
<dbReference type="AlphaFoldDB" id="A0A0B6X1U4"/>
<dbReference type="InterPro" id="IPR013824">
    <property type="entry name" value="Topo_IA_cen_sub1"/>
</dbReference>
<keyword evidence="9 10" id="KW-0413">Isomerase</keyword>
<dbReference type="Pfam" id="PF01131">
    <property type="entry name" value="Topoisom_bac"/>
    <property type="match status" value="1"/>
</dbReference>
<dbReference type="InterPro" id="IPR003602">
    <property type="entry name" value="Topo_IA_DNA-bd_dom"/>
</dbReference>
<dbReference type="Pfam" id="PF01751">
    <property type="entry name" value="Toprim"/>
    <property type="match status" value="1"/>
</dbReference>
<dbReference type="Gene3D" id="2.70.20.10">
    <property type="entry name" value="Topoisomerase I, domain 3"/>
    <property type="match status" value="1"/>
</dbReference>
<dbReference type="InterPro" id="IPR000380">
    <property type="entry name" value="Topo_IA"/>
</dbReference>
<dbReference type="SUPFAM" id="SSF56712">
    <property type="entry name" value="Prokaryotic type I DNA topoisomerase"/>
    <property type="match status" value="1"/>
</dbReference>
<keyword evidence="6" id="KW-0460">Magnesium</keyword>
<dbReference type="CDD" id="cd00186">
    <property type="entry name" value="TOP1Ac"/>
    <property type="match status" value="1"/>
</dbReference>
<feature type="site" description="Interaction with DNA" evidence="10">
    <location>
        <position position="322"/>
    </location>
</feature>
<feature type="site" description="Interaction with DNA" evidence="10">
    <location>
        <position position="146"/>
    </location>
</feature>
<accession>A0A0B6X1U4</accession>
<feature type="coiled-coil region" evidence="11">
    <location>
        <begin position="547"/>
        <end position="596"/>
    </location>
</feature>
<dbReference type="CDD" id="cd03363">
    <property type="entry name" value="TOPRIM_TopoIA_TopoI"/>
    <property type="match status" value="1"/>
</dbReference>
<evidence type="ECO:0000256" key="9">
    <source>
        <dbReference type="ARBA" id="ARBA00023235"/>
    </source>
</evidence>
<dbReference type="PROSITE" id="PS50880">
    <property type="entry name" value="TOPRIM"/>
    <property type="match status" value="1"/>
</dbReference>
<dbReference type="PROSITE" id="PS00396">
    <property type="entry name" value="TOPO_IA_1"/>
    <property type="match status" value="1"/>
</dbReference>
<dbReference type="SUPFAM" id="SSF57783">
    <property type="entry name" value="Zinc beta-ribbon"/>
    <property type="match status" value="3"/>
</dbReference>
<evidence type="ECO:0000313" key="15">
    <source>
        <dbReference type="EMBL" id="CDM66967.1"/>
    </source>
</evidence>
<dbReference type="PROSITE" id="PS52039">
    <property type="entry name" value="TOPO_IA_2"/>
    <property type="match status" value="1"/>
</dbReference>
<dbReference type="Gene3D" id="3.30.65.10">
    <property type="entry name" value="Bacterial Topoisomerase I, domain 1"/>
    <property type="match status" value="4"/>
</dbReference>
<feature type="site" description="Interaction with DNA" evidence="10">
    <location>
        <position position="150"/>
    </location>
</feature>
<dbReference type="Pfam" id="PF01396">
    <property type="entry name" value="Zn_ribbon_Top1"/>
    <property type="match status" value="4"/>
</dbReference>
<feature type="region of interest" description="Disordered" evidence="12">
    <location>
        <begin position="444"/>
        <end position="465"/>
    </location>
</feature>
<dbReference type="InterPro" id="IPR005733">
    <property type="entry name" value="TopoI_bac-type"/>
</dbReference>
<dbReference type="SMART" id="SM00436">
    <property type="entry name" value="TOP1Bc"/>
    <property type="match status" value="1"/>
</dbReference>
<dbReference type="SMART" id="SM00493">
    <property type="entry name" value="TOPRIM"/>
    <property type="match status" value="1"/>
</dbReference>
<keyword evidence="7 10" id="KW-0799">Topoisomerase</keyword>
<keyword evidence="16" id="KW-1185">Reference proteome</keyword>
<dbReference type="PANTHER" id="PTHR42785">
    <property type="entry name" value="DNA TOPOISOMERASE, TYPE IA, CORE"/>
    <property type="match status" value="1"/>
</dbReference>
<dbReference type="NCBIfam" id="TIGR01051">
    <property type="entry name" value="topA_bact"/>
    <property type="match status" value="1"/>
</dbReference>
<name>A0A0B6X1U4_9BACT</name>
<evidence type="ECO:0000256" key="12">
    <source>
        <dbReference type="SAM" id="MobiDB-lite"/>
    </source>
</evidence>
<gene>
    <name evidence="10" type="primary">topA</name>
    <name evidence="15" type="ORF">PYK22_03015</name>
</gene>
<proteinExistence type="inferred from homology"/>
<dbReference type="Gene3D" id="1.10.460.10">
    <property type="entry name" value="Topoisomerase I, domain 2"/>
    <property type="match status" value="1"/>
</dbReference>
<dbReference type="SMART" id="SM00437">
    <property type="entry name" value="TOP1Ac"/>
    <property type="match status" value="1"/>
</dbReference>
<evidence type="ECO:0000259" key="13">
    <source>
        <dbReference type="PROSITE" id="PS50880"/>
    </source>
</evidence>
<dbReference type="GO" id="GO:0003677">
    <property type="term" value="F:DNA binding"/>
    <property type="evidence" value="ECO:0007669"/>
    <property type="project" value="UniProtKB-KW"/>
</dbReference>
<dbReference type="GO" id="GO:0005694">
    <property type="term" value="C:chromosome"/>
    <property type="evidence" value="ECO:0007669"/>
    <property type="project" value="InterPro"/>
</dbReference>
<evidence type="ECO:0000256" key="2">
    <source>
        <dbReference type="ARBA" id="ARBA00009446"/>
    </source>
</evidence>
<dbReference type="GO" id="GO:0006265">
    <property type="term" value="P:DNA topological change"/>
    <property type="evidence" value="ECO:0007669"/>
    <property type="project" value="UniProtKB-UniRule"/>
</dbReference>
<dbReference type="InterPro" id="IPR006171">
    <property type="entry name" value="TOPRIM_dom"/>
</dbReference>
<dbReference type="InterPro" id="IPR003601">
    <property type="entry name" value="Topo_IA_2"/>
</dbReference>
<dbReference type="InterPro" id="IPR034149">
    <property type="entry name" value="TOPRIM_TopoI"/>
</dbReference>
<feature type="domain" description="Toprim" evidence="13">
    <location>
        <begin position="3"/>
        <end position="119"/>
    </location>
</feature>
<evidence type="ECO:0000256" key="1">
    <source>
        <dbReference type="ARBA" id="ARBA00000213"/>
    </source>
</evidence>
<reference evidence="15 16" key="2">
    <citation type="submission" date="2015-01" db="EMBL/GenBank/DDBJ databases">
        <title>Complete genome sequence of Pyrinomonas methylaliphatogenes type strain K22T.</title>
        <authorList>
            <person name="Lee K.C.Y."/>
            <person name="Power J.F."/>
            <person name="Dunfield P.F."/>
            <person name="Morgan X.C."/>
            <person name="Huttenhower C."/>
            <person name="Stott M.B."/>
        </authorList>
    </citation>
    <scope>NUCLEOTIDE SEQUENCE [LARGE SCALE GENOMIC DNA]</scope>
    <source>
        <strain evidence="15 16">K22</strain>
    </source>
</reference>
<evidence type="ECO:0000259" key="14">
    <source>
        <dbReference type="PROSITE" id="PS52039"/>
    </source>
</evidence>
<sequence>MAKNLVIVESPAKAKTIGKYLGRDFRVMASLGHIKDLPSKGLGVDIEHDFKPIYEIIPDSKKRNNKKIIAELKEAAKESDAIYLAADPDREGEAICQHLAEEVVPKRPRKPYYRVRFNEITQRAVREAFSNPTQIDQNLVDAQQARRVLDRLVGYKVSPLLCRTIGGRLSAGRVQSVALRMIVEREREIENFVKTEYWTITANLAAKLPPAFDARLVKVDDKTVKTSGFDEGAKKNELHIKDEEQARALVTEAEKERFVVIDVSTRERKRNPVPPFTTSKLQQEASRKLGFSVKKTMQIAQRLYEGVELGDEGSVGLITYMRTDSTRVSEVALQEVRALIGEQYGKDYLPEKPNHYRSKKDAQDAHEAIRPTEVHRTPESVAKFLSRDELKLYRLIWQRFVASQMTPAVYDQTTVEIKAGRFLFRATGSVQKFDGFLRVYEEGRDEKSEEEDEAARALPPIERGEELKLNSLTPEQHWTEPPPRYTEATLVKALEEKGIGRPSTYATIMATIQDRDYVEKIDGRFHPTPLGMTVCDLLVANFDDLFNESYTARMEEELDEIEEGKRRWTEALREFYAKFEKDLQRAEKQMKQAKRQAIPTDEVCEKCGAPMVIKLGRFGQFLACSNYPECRTTRELARPGSSEEAENGEAASFEDERCELCGRPMALKRGRYGPFLGCTGYPECRNIRKISKKTGTIAPAPVPLEETCPVDGAPLVMRQGPYGQFVSCSNYPECKYVKRETTGVACPRPGCRGEIVVKRSKRGKIFYGCSEYPECAIVFWDKPVPEPCPRCNAPFLLEKATKKEGIVRRCSREECDYRRAVSTEEQAMGQETAQPEATLVS</sequence>
<evidence type="ECO:0000256" key="7">
    <source>
        <dbReference type="ARBA" id="ARBA00023029"/>
    </source>
</evidence>
<dbReference type="InterPro" id="IPR013497">
    <property type="entry name" value="Topo_IA_cen"/>
</dbReference>
<comment type="subunit">
    <text evidence="10">Monomer.</text>
</comment>
<dbReference type="RefSeq" id="WP_041978506.1">
    <property type="nucleotide sequence ID" value="NZ_CBXV010000008.1"/>
</dbReference>
<keyword evidence="5" id="KW-0862">Zinc</keyword>
<dbReference type="InterPro" id="IPR013826">
    <property type="entry name" value="Topo_IA_cen_sub3"/>
</dbReference>
<evidence type="ECO:0000256" key="10">
    <source>
        <dbReference type="HAMAP-Rule" id="MF_00952"/>
    </source>
</evidence>
<dbReference type="PANTHER" id="PTHR42785:SF1">
    <property type="entry name" value="DNA TOPOISOMERASE"/>
    <property type="match status" value="1"/>
</dbReference>
<dbReference type="InterPro" id="IPR028612">
    <property type="entry name" value="Topoisom_1_IA"/>
</dbReference>
<dbReference type="GO" id="GO:0008270">
    <property type="term" value="F:zinc ion binding"/>
    <property type="evidence" value="ECO:0007669"/>
    <property type="project" value="UniProtKB-KW"/>
</dbReference>
<feature type="active site" description="O-(5'-phospho-DNA)-tyrosine intermediate" evidence="10">
    <location>
        <position position="320"/>
    </location>
</feature>
<feature type="domain" description="Topo IA-type catalytic" evidence="14">
    <location>
        <begin position="136"/>
        <end position="583"/>
    </location>
</feature>
<dbReference type="HAMAP" id="MF_00952">
    <property type="entry name" value="Topoisom_1_prok"/>
    <property type="match status" value="1"/>
</dbReference>
<protein>
    <recommendedName>
        <fullName evidence="10">DNA topoisomerase 1</fullName>
        <ecNumber evidence="10">5.6.2.1</ecNumber>
    </recommendedName>
    <alternativeName>
        <fullName evidence="10">DNA topoisomerase I</fullName>
    </alternativeName>
</protein>
<dbReference type="PRINTS" id="PR00417">
    <property type="entry name" value="PRTPISMRASEI"/>
</dbReference>
<evidence type="ECO:0000256" key="8">
    <source>
        <dbReference type="ARBA" id="ARBA00023125"/>
    </source>
</evidence>
<evidence type="ECO:0000313" key="16">
    <source>
        <dbReference type="Proteomes" id="UP000031518"/>
    </source>
</evidence>
<dbReference type="STRING" id="454194.PYK22_03015"/>
<dbReference type="Gene3D" id="1.10.290.10">
    <property type="entry name" value="Topoisomerase I, domain 4"/>
    <property type="match status" value="1"/>
</dbReference>
<dbReference type="InterPro" id="IPR013498">
    <property type="entry name" value="Topo_IA_Znf"/>
</dbReference>
<evidence type="ECO:0000256" key="4">
    <source>
        <dbReference type="ARBA" id="ARBA00022771"/>
    </source>
</evidence>
<dbReference type="Gene3D" id="3.40.50.140">
    <property type="match status" value="1"/>
</dbReference>
<evidence type="ECO:0000256" key="3">
    <source>
        <dbReference type="ARBA" id="ARBA00022723"/>
    </source>
</evidence>
<keyword evidence="3" id="KW-0479">Metal-binding</keyword>